<dbReference type="InterPro" id="IPR032096">
    <property type="entry name" value="DUF4815"/>
</dbReference>
<dbReference type="EMBL" id="CP104143">
    <property type="protein sequence ID" value="UWU13277.1"/>
    <property type="molecule type" value="Genomic_DNA"/>
</dbReference>
<accession>A0ABY5XFF1</accession>
<dbReference type="RefSeq" id="WP_037140886.1">
    <property type="nucleotide sequence ID" value="NZ_CP104143.1"/>
</dbReference>
<evidence type="ECO:0000313" key="4">
    <source>
        <dbReference type="Proteomes" id="UP001060123"/>
    </source>
</evidence>
<protein>
    <submittedName>
        <fullName evidence="3">DUF4815 domain-containing protein</fullName>
    </submittedName>
</protein>
<gene>
    <name evidence="3" type="ORF">N2599_14100</name>
</gene>
<proteinExistence type="predicted"/>
<dbReference type="Pfam" id="PF16075">
    <property type="entry name" value="DUF4815"/>
    <property type="match status" value="1"/>
</dbReference>
<reference evidence="3" key="1">
    <citation type="submission" date="2022-09" db="EMBL/GenBank/DDBJ databases">
        <title>Australian commercial rhizobial inoculants.</title>
        <authorList>
            <person name="Kohlmeier M.G."/>
            <person name="O'Hara G.W."/>
            <person name="Colombi E."/>
            <person name="Ramsay J.P."/>
            <person name="Terpolilli J."/>
        </authorList>
    </citation>
    <scope>NUCLEOTIDE SEQUENCE</scope>
    <source>
        <strain evidence="3">WSM1592</strain>
    </source>
</reference>
<sequence>MAYEHESGLPFAYDRATGKPEQQSVVFYGERPYVQNAEFNDLQRIIRGRHDRLGRLVANDGNRIERAEAIVDGEAGTVSLTDGRIYVAGDVFPVGAAVLAGIPMVGRTEIGVRLTKTWLTHEDDPSLLGLVPGSDAEGEPGAAREIATIAWAHIDDDGAGPFYSVYTLQDGTILDQTGPSILEPAMQALAAYDRPNGNYIVSGCRVTALGANAGVQAFSIEQGEANINGFKRTRLAALRHNEPEAWEELAIPGETHIYPGGASFTFDVSFAPIGVINSILLTKEKTVTLTRGAIAHGADALPDDSVVSVSLVKQGATTFASPANYNLVGNNIDWAPAGAEPAAGSTYDVTYRYRALVAATASTVTSITVAGGVAGGEIIVAYTQKLPRIDRLCLQQDGSPLYIKGLPARYNPLPPGAPQDALKLCQIYYDWINLPLISADGVNDGVRFVSAAEQARYNRQLLDLVRLVQLERLKSGIDSREPVAKKGMFVDPFIDDTYRDAGTAQTGAISNGMLQLAITPTFYQADLDGPVTLDLVEEVIVAQELKTFCEKINPYGNFTPLPGALKLTPAADFWTESREDWLSAQTQEFNRGVRTDGGPLQTSTSVTELVDERVEQIEFLRPIAIAFEISGFGAGEILDTLTFDDISVKPAGVQTADANGKVASTFNIPANVTAGSKVVEAIGKGGTGAIALFTGQGTIEIDVMRRVTTVNNWTRPQLTRSIRRRNNAESGSDNRSVDPQAQMFAVPELRQIVGVDFHLCQIGNTANHLLVDQVSIDTGYPTNDVTAEAVVSMMGAAIGWKSARYNLPLTTSADVKHAFVVKTDDANHSISIAKLGGFDIDQQKRVTAHPYVTGPRFSSVNAETWSAHQDEALAFRIVAAKYPVRTKTVNLGSFNLVNCSDLQVRAAVELPTAGCSVIFEVERPNGTVYKLLPFQVLQLTEFITETVELRAVLSGTQKLSPILYAPVELVAGRIATTLTYITRGFTLGEAVRVTAYLKTFLPGGATITMAYAKDAGAFANLPLVDTDALAFPLWTEKKYEATAQTGTLVRLRISATGGPAARLIIGDFGAGIF</sequence>
<dbReference type="Proteomes" id="UP001060123">
    <property type="component" value="Chromosome"/>
</dbReference>
<organism evidence="3 4">
    <name type="scientific">Rhizobium sullae</name>
    <name type="common">Rhizobium hedysari</name>
    <dbReference type="NCBI Taxonomy" id="50338"/>
    <lineage>
        <taxon>Bacteria</taxon>
        <taxon>Pseudomonadati</taxon>
        <taxon>Pseudomonadota</taxon>
        <taxon>Alphaproteobacteria</taxon>
        <taxon>Hyphomicrobiales</taxon>
        <taxon>Rhizobiaceae</taxon>
        <taxon>Rhizobium/Agrobacterium group</taxon>
        <taxon>Rhizobium</taxon>
    </lineage>
</organism>
<feature type="domain" description="DUF4815" evidence="2">
    <location>
        <begin position="13"/>
        <end position="581"/>
    </location>
</feature>
<feature type="compositionally biased region" description="Polar residues" evidence="1">
    <location>
        <begin position="728"/>
        <end position="739"/>
    </location>
</feature>
<evidence type="ECO:0000313" key="3">
    <source>
        <dbReference type="EMBL" id="UWU13277.1"/>
    </source>
</evidence>
<keyword evidence="4" id="KW-1185">Reference proteome</keyword>
<feature type="region of interest" description="Disordered" evidence="1">
    <location>
        <begin position="721"/>
        <end position="740"/>
    </location>
</feature>
<evidence type="ECO:0000256" key="1">
    <source>
        <dbReference type="SAM" id="MobiDB-lite"/>
    </source>
</evidence>
<name>A0ABY5XFF1_RHISU</name>
<evidence type="ECO:0000259" key="2">
    <source>
        <dbReference type="Pfam" id="PF16075"/>
    </source>
</evidence>